<dbReference type="PANTHER" id="PTHR42839">
    <property type="entry name" value="ISOCHORISMATE SYNTHASE ENTC"/>
    <property type="match status" value="1"/>
</dbReference>
<dbReference type="RefSeq" id="WP_143937064.1">
    <property type="nucleotide sequence ID" value="NZ_VKKG01000001.1"/>
</dbReference>
<accession>A0A553K5J8</accession>
<dbReference type="EMBL" id="VKKG01000001">
    <property type="protein sequence ID" value="TRY19980.1"/>
    <property type="molecule type" value="Genomic_DNA"/>
</dbReference>
<feature type="domain" description="Chorismate-utilising enzyme C-terminal" evidence="6">
    <location>
        <begin position="155"/>
        <end position="406"/>
    </location>
</feature>
<dbReference type="InterPro" id="IPR004561">
    <property type="entry name" value="IsoChor_synthase"/>
</dbReference>
<name>A0A553K5J8_9ACTN</name>
<protein>
    <recommendedName>
        <fullName evidence="3">isochorismate synthase</fullName>
        <ecNumber evidence="3">5.4.4.2</ecNumber>
    </recommendedName>
    <alternativeName>
        <fullName evidence="5">Isochorismate mutase</fullName>
    </alternativeName>
</protein>
<comment type="similarity">
    <text evidence="2">Belongs to the isochorismate synthase family.</text>
</comment>
<comment type="caution">
    <text evidence="7">The sequence shown here is derived from an EMBL/GenBank/DDBJ whole genome shotgun (WGS) entry which is preliminary data.</text>
</comment>
<evidence type="ECO:0000313" key="8">
    <source>
        <dbReference type="Proteomes" id="UP000317638"/>
    </source>
</evidence>
<organism evidence="7 8">
    <name type="scientific">Tessaracoccus rhinocerotis</name>
    <dbReference type="NCBI Taxonomy" id="1689449"/>
    <lineage>
        <taxon>Bacteria</taxon>
        <taxon>Bacillati</taxon>
        <taxon>Actinomycetota</taxon>
        <taxon>Actinomycetes</taxon>
        <taxon>Propionibacteriales</taxon>
        <taxon>Propionibacteriaceae</taxon>
        <taxon>Tessaracoccus</taxon>
    </lineage>
</organism>
<dbReference type="GO" id="GO:0009697">
    <property type="term" value="P:salicylic acid biosynthetic process"/>
    <property type="evidence" value="ECO:0007669"/>
    <property type="project" value="TreeGrafter"/>
</dbReference>
<dbReference type="EC" id="5.4.4.2" evidence="3"/>
<dbReference type="AlphaFoldDB" id="A0A553K5J8"/>
<dbReference type="Pfam" id="PF00425">
    <property type="entry name" value="Chorismate_bind"/>
    <property type="match status" value="1"/>
</dbReference>
<evidence type="ECO:0000259" key="6">
    <source>
        <dbReference type="Pfam" id="PF00425"/>
    </source>
</evidence>
<evidence type="ECO:0000256" key="1">
    <source>
        <dbReference type="ARBA" id="ARBA00000799"/>
    </source>
</evidence>
<reference evidence="7 8" key="1">
    <citation type="submission" date="2019-07" db="EMBL/GenBank/DDBJ databases">
        <authorList>
            <person name="Zhou L.-Y."/>
        </authorList>
    </citation>
    <scope>NUCLEOTIDE SEQUENCE [LARGE SCALE GENOMIC DNA]</scope>
    <source>
        <strain evidence="7 8">YIM 101269</strain>
    </source>
</reference>
<comment type="catalytic activity">
    <reaction evidence="1">
        <text>chorismate = isochorismate</text>
        <dbReference type="Rhea" id="RHEA:18985"/>
        <dbReference type="ChEBI" id="CHEBI:29748"/>
        <dbReference type="ChEBI" id="CHEBI:29780"/>
        <dbReference type="EC" id="5.4.4.2"/>
    </reaction>
</comment>
<dbReference type="SUPFAM" id="SSF56322">
    <property type="entry name" value="ADC synthase"/>
    <property type="match status" value="1"/>
</dbReference>
<evidence type="ECO:0000313" key="7">
    <source>
        <dbReference type="EMBL" id="TRY19980.1"/>
    </source>
</evidence>
<evidence type="ECO:0000256" key="5">
    <source>
        <dbReference type="ARBA" id="ARBA00041564"/>
    </source>
</evidence>
<gene>
    <name evidence="7" type="ORF">FOJ82_03660</name>
</gene>
<dbReference type="GO" id="GO:0008909">
    <property type="term" value="F:isochorismate synthase activity"/>
    <property type="evidence" value="ECO:0007669"/>
    <property type="project" value="UniProtKB-EC"/>
</dbReference>
<evidence type="ECO:0000256" key="3">
    <source>
        <dbReference type="ARBA" id="ARBA00012824"/>
    </source>
</evidence>
<keyword evidence="4 7" id="KW-0413">Isomerase</keyword>
<dbReference type="InterPro" id="IPR005801">
    <property type="entry name" value="ADC_synthase"/>
</dbReference>
<dbReference type="Proteomes" id="UP000317638">
    <property type="component" value="Unassembled WGS sequence"/>
</dbReference>
<proteinExistence type="inferred from homology"/>
<sequence length="418" mass="44813">MILESGSNRLRATTVAIDDPGPLQRFLPLTGPSTAFIRKGEGIITIGEVERFETDYPDAADVWWDEVASYIDHDSELPGAYGTGPLAVGSFTFDPDASEERSVLIVPKVIIGRRAGQFWMTKLTGGRMDYELPDVGEAIVPPTGVTLDDGPVPPAEWGRIVAEVVGLIRADEVSKVVLARKVRARSETPFDARAILNRLLHRYPTTWAYMVDGLVGATPELLIRRQGGLATSRVLAGTISLDPDHTDPLARAADLARSHKDISEHEFAVESIARALEPFCSAMNVPESPSVLPLPNVLHLATDITGVTDPDTSALALAAALHPSAAVCGTPTFLAREVIGELESMDRGRYAGPIGWVDARGDGEWALALRGGQILRDDPREIHLFAGAGVVADSEPEAEIAETNAKLLPMLQALGLSD</sequence>
<evidence type="ECO:0000256" key="2">
    <source>
        <dbReference type="ARBA" id="ARBA00005297"/>
    </source>
</evidence>
<dbReference type="PANTHER" id="PTHR42839:SF2">
    <property type="entry name" value="ISOCHORISMATE SYNTHASE ENTC"/>
    <property type="match status" value="1"/>
</dbReference>
<dbReference type="NCBIfam" id="TIGR00543">
    <property type="entry name" value="isochor_syn"/>
    <property type="match status" value="1"/>
</dbReference>
<dbReference type="OrthoDB" id="9806579at2"/>
<dbReference type="InterPro" id="IPR015890">
    <property type="entry name" value="Chorismate_C"/>
</dbReference>
<keyword evidence="8" id="KW-1185">Reference proteome</keyword>
<evidence type="ECO:0000256" key="4">
    <source>
        <dbReference type="ARBA" id="ARBA00023235"/>
    </source>
</evidence>
<dbReference type="Gene3D" id="3.60.120.10">
    <property type="entry name" value="Anthranilate synthase"/>
    <property type="match status" value="1"/>
</dbReference>